<dbReference type="InterPro" id="IPR004709">
    <property type="entry name" value="NaH_exchanger"/>
</dbReference>
<feature type="transmembrane region" description="Helical" evidence="11">
    <location>
        <begin position="309"/>
        <end position="331"/>
    </location>
</feature>
<name>A0A7S3ZNU3_9STRA</name>
<feature type="transmembrane region" description="Helical" evidence="11">
    <location>
        <begin position="51"/>
        <end position="68"/>
    </location>
</feature>
<keyword evidence="7 11" id="KW-0472">Membrane</keyword>
<keyword evidence="3 9" id="KW-0812">Transmembrane</keyword>
<dbReference type="NCBIfam" id="TIGR00840">
    <property type="entry name" value="b_cpa1"/>
    <property type="match status" value="1"/>
</dbReference>
<reference evidence="13" key="1">
    <citation type="submission" date="2021-01" db="EMBL/GenBank/DDBJ databases">
        <authorList>
            <person name="Corre E."/>
            <person name="Pelletier E."/>
            <person name="Niang G."/>
            <person name="Scheremetjew M."/>
            <person name="Finn R."/>
            <person name="Kale V."/>
            <person name="Holt S."/>
            <person name="Cochrane G."/>
            <person name="Meng A."/>
            <person name="Brown T."/>
            <person name="Cohen L."/>
        </authorList>
    </citation>
    <scope>NUCLEOTIDE SEQUENCE</scope>
    <source>
        <strain evidence="13">CCMP1756</strain>
    </source>
</reference>
<evidence type="ECO:0000256" key="10">
    <source>
        <dbReference type="SAM" id="MobiDB-lite"/>
    </source>
</evidence>
<feature type="transmembrane region" description="Helical" evidence="11">
    <location>
        <begin position="150"/>
        <end position="168"/>
    </location>
</feature>
<feature type="transmembrane region" description="Helical" evidence="11">
    <location>
        <begin position="83"/>
        <end position="100"/>
    </location>
</feature>
<dbReference type="GO" id="GO:0005886">
    <property type="term" value="C:plasma membrane"/>
    <property type="evidence" value="ECO:0007669"/>
    <property type="project" value="TreeGrafter"/>
</dbReference>
<evidence type="ECO:0000256" key="8">
    <source>
        <dbReference type="ARBA" id="ARBA00023201"/>
    </source>
</evidence>
<reference evidence="14" key="2">
    <citation type="submission" date="2021-11" db="EMBL/GenBank/DDBJ databases">
        <authorList>
            <consortium name="Genoscope - CEA"/>
            <person name="William W."/>
        </authorList>
    </citation>
    <scope>NUCLEOTIDE SEQUENCE</scope>
</reference>
<evidence type="ECO:0000256" key="5">
    <source>
        <dbReference type="ARBA" id="ARBA00023053"/>
    </source>
</evidence>
<dbReference type="InterPro" id="IPR018422">
    <property type="entry name" value="Cation/H_exchanger_CPA1"/>
</dbReference>
<evidence type="ECO:0000256" key="4">
    <source>
        <dbReference type="ARBA" id="ARBA00022989"/>
    </source>
</evidence>
<keyword evidence="6 9" id="KW-0406">Ion transport</keyword>
<dbReference type="Gene3D" id="6.10.140.1330">
    <property type="match status" value="1"/>
</dbReference>
<keyword evidence="2 9" id="KW-0813">Transport</keyword>
<comment type="similarity">
    <text evidence="9">Belongs to the monovalent cation:proton antiporter 1 (CPA1) transporter (TC 2.A.36) family.</text>
</comment>
<dbReference type="GO" id="GO:0098719">
    <property type="term" value="P:sodium ion import across plasma membrane"/>
    <property type="evidence" value="ECO:0007669"/>
    <property type="project" value="TreeGrafter"/>
</dbReference>
<feature type="transmembrane region" description="Helical" evidence="11">
    <location>
        <begin position="219"/>
        <end position="245"/>
    </location>
</feature>
<dbReference type="GO" id="GO:0015386">
    <property type="term" value="F:potassium:proton antiporter activity"/>
    <property type="evidence" value="ECO:0007669"/>
    <property type="project" value="TreeGrafter"/>
</dbReference>
<feature type="transmembrane region" description="Helical" evidence="11">
    <location>
        <begin position="379"/>
        <end position="398"/>
    </location>
</feature>
<evidence type="ECO:0000256" key="6">
    <source>
        <dbReference type="ARBA" id="ARBA00023065"/>
    </source>
</evidence>
<feature type="transmembrane region" description="Helical" evidence="11">
    <location>
        <begin position="20"/>
        <end position="39"/>
    </location>
</feature>
<dbReference type="AlphaFoldDB" id="A0A7S3ZNU3"/>
<evidence type="ECO:0000256" key="3">
    <source>
        <dbReference type="ARBA" id="ARBA00022692"/>
    </source>
</evidence>
<feature type="transmembrane region" description="Helical" evidence="11">
    <location>
        <begin position="410"/>
        <end position="429"/>
    </location>
</feature>
<evidence type="ECO:0000313" key="14">
    <source>
        <dbReference type="EMBL" id="CAH0367425.1"/>
    </source>
</evidence>
<dbReference type="EMBL" id="CAKKNE010000002">
    <property type="protein sequence ID" value="CAH0367425.1"/>
    <property type="molecule type" value="Genomic_DNA"/>
</dbReference>
<feature type="transmembrane region" description="Helical" evidence="11">
    <location>
        <begin position="112"/>
        <end position="130"/>
    </location>
</feature>
<feature type="transmembrane region" description="Helical" evidence="11">
    <location>
        <begin position="257"/>
        <end position="273"/>
    </location>
</feature>
<dbReference type="Pfam" id="PF00999">
    <property type="entry name" value="Na_H_Exchanger"/>
    <property type="match status" value="1"/>
</dbReference>
<evidence type="ECO:0000256" key="7">
    <source>
        <dbReference type="ARBA" id="ARBA00023136"/>
    </source>
</evidence>
<sequence length="517" mass="57482">MWAMRRRLDEDDGTHEFHALNTLLLVVVLGLCLLSAYLIKKYRFYFMPESSAALCVGLVVGGIARLITHSDEELDFLSFSPELFFFLLLPPIIFEAGYTLRRKNFFRNLGTITMYAVVGTLISTFVVGYFTYACARAGIVDVDATNPMEALLFGALISAVDPVATLSIMGSPELNCDPLLYSLVFGESVLNDAVAIVLFRTFYNYYEEGAELDQSKIPVALFEFLFVTIGSILMGVATGLICSYLFRHTRIRDYPKYEISLLFLFAYGAYALAESIELSGIMALFFCGIVLAHYNSYNLSKTSQTTAEEIFAALSTVAESFVFMYMGMGFFTGRFKTWDHTFVVLAIVFCLLGRILNVFPLSFMCNLVRKQKIPWKMQVVIWFAGLRGAIAFALSQNMPGPHKDVYETTTLSIVIFTTVVCGGLTEPMLRHAGMKRGTDAVSDGDDDLHTELLEVGQEAPQPQRRLSIPAPGLHAAFRELDQRYLKPLFGGQMMPGPDTSVPHRAPLRRPGAGVNGD</sequence>
<feature type="domain" description="Cation/H+ exchanger transmembrane" evidence="12">
    <location>
        <begin position="33"/>
        <end position="430"/>
    </location>
</feature>
<proteinExistence type="inferred from homology"/>
<feature type="region of interest" description="Disordered" evidence="10">
    <location>
        <begin position="494"/>
        <end position="517"/>
    </location>
</feature>
<evidence type="ECO:0000313" key="13">
    <source>
        <dbReference type="EMBL" id="CAE0688715.1"/>
    </source>
</evidence>
<keyword evidence="15" id="KW-1185">Reference proteome</keyword>
<feature type="transmembrane region" description="Helical" evidence="11">
    <location>
        <begin position="279"/>
        <end position="297"/>
    </location>
</feature>
<organism evidence="13">
    <name type="scientific">Pelagomonas calceolata</name>
    <dbReference type="NCBI Taxonomy" id="35677"/>
    <lineage>
        <taxon>Eukaryota</taxon>
        <taxon>Sar</taxon>
        <taxon>Stramenopiles</taxon>
        <taxon>Ochrophyta</taxon>
        <taxon>Pelagophyceae</taxon>
        <taxon>Pelagomonadales</taxon>
        <taxon>Pelagomonadaceae</taxon>
        <taxon>Pelagomonas</taxon>
    </lineage>
</organism>
<gene>
    <name evidence="13" type="ORF">PCAL00307_LOCUS4149</name>
    <name evidence="14" type="ORF">PECAL_2P04460</name>
</gene>
<dbReference type="Proteomes" id="UP000789595">
    <property type="component" value="Unassembled WGS sequence"/>
</dbReference>
<dbReference type="PANTHER" id="PTHR10110">
    <property type="entry name" value="SODIUM/HYDROGEN EXCHANGER"/>
    <property type="match status" value="1"/>
</dbReference>
<evidence type="ECO:0000256" key="9">
    <source>
        <dbReference type="RuleBase" id="RU003722"/>
    </source>
</evidence>
<dbReference type="OrthoDB" id="196264at2759"/>
<dbReference type="InterPro" id="IPR006153">
    <property type="entry name" value="Cation/H_exchanger_TM"/>
</dbReference>
<feature type="transmembrane region" description="Helical" evidence="11">
    <location>
        <begin position="180"/>
        <end position="199"/>
    </location>
</feature>
<keyword evidence="4 11" id="KW-1133">Transmembrane helix</keyword>
<feature type="transmembrane region" description="Helical" evidence="11">
    <location>
        <begin position="343"/>
        <end position="367"/>
    </location>
</feature>
<dbReference type="EMBL" id="HBIW01005073">
    <property type="protein sequence ID" value="CAE0688715.1"/>
    <property type="molecule type" value="Transcribed_RNA"/>
</dbReference>
<evidence type="ECO:0000256" key="1">
    <source>
        <dbReference type="ARBA" id="ARBA00004141"/>
    </source>
</evidence>
<dbReference type="PRINTS" id="PR01084">
    <property type="entry name" value="NAHEXCHNGR"/>
</dbReference>
<dbReference type="GO" id="GO:0015385">
    <property type="term" value="F:sodium:proton antiporter activity"/>
    <property type="evidence" value="ECO:0007669"/>
    <property type="project" value="InterPro"/>
</dbReference>
<evidence type="ECO:0000259" key="12">
    <source>
        <dbReference type="Pfam" id="PF00999"/>
    </source>
</evidence>
<keyword evidence="5" id="KW-0915">Sodium</keyword>
<dbReference type="GO" id="GO:0051453">
    <property type="term" value="P:regulation of intracellular pH"/>
    <property type="evidence" value="ECO:0007669"/>
    <property type="project" value="TreeGrafter"/>
</dbReference>
<protein>
    <recommendedName>
        <fullName evidence="9">Sodium/hydrogen exchanger</fullName>
    </recommendedName>
</protein>
<keyword evidence="9" id="KW-0050">Antiport</keyword>
<evidence type="ECO:0000313" key="15">
    <source>
        <dbReference type="Proteomes" id="UP000789595"/>
    </source>
</evidence>
<accession>A0A7S3ZNU3</accession>
<evidence type="ECO:0000256" key="2">
    <source>
        <dbReference type="ARBA" id="ARBA00022448"/>
    </source>
</evidence>
<dbReference type="PANTHER" id="PTHR10110:SF187">
    <property type="entry name" value="SODIUM_HYDROGEN EXCHANGER"/>
    <property type="match status" value="1"/>
</dbReference>
<keyword evidence="8 9" id="KW-0739">Sodium transport</keyword>
<comment type="subcellular location">
    <subcellularLocation>
        <location evidence="1">Membrane</location>
        <topology evidence="1">Multi-pass membrane protein</topology>
    </subcellularLocation>
</comment>
<evidence type="ECO:0000256" key="11">
    <source>
        <dbReference type="SAM" id="Phobius"/>
    </source>
</evidence>